<feature type="binding site" evidence="5">
    <location>
        <position position="158"/>
    </location>
    <ligand>
        <name>isopentenyl diphosphate</name>
        <dbReference type="ChEBI" id="CHEBI:128769"/>
    </ligand>
</feature>
<dbReference type="PANTHER" id="PTHR30426">
    <property type="entry name" value="4-HYDROXY-3-METHYLBUT-2-ENYL DIPHOSPHATE REDUCTASE"/>
    <property type="match status" value="1"/>
</dbReference>
<keyword evidence="3 5" id="KW-0408">Iron</keyword>
<feature type="binding site" evidence="5">
    <location>
        <position position="255"/>
    </location>
    <ligand>
        <name>(2E)-4-hydroxy-3-methylbut-2-enyl diphosphate</name>
        <dbReference type="ChEBI" id="CHEBI:128753"/>
    </ligand>
</feature>
<feature type="binding site" evidence="5">
    <location>
        <position position="74"/>
    </location>
    <ligand>
        <name>isopentenyl diphosphate</name>
        <dbReference type="ChEBI" id="CHEBI:128769"/>
    </ligand>
</feature>
<feature type="binding site" evidence="5">
    <location>
        <position position="74"/>
    </location>
    <ligand>
        <name>(2E)-4-hydroxy-3-methylbut-2-enyl diphosphate</name>
        <dbReference type="ChEBI" id="CHEBI:128753"/>
    </ligand>
</feature>
<dbReference type="NCBIfam" id="TIGR00216">
    <property type="entry name" value="ispH_lytB"/>
    <property type="match status" value="1"/>
</dbReference>
<accession>A0A518BSB1</accession>
<protein>
    <recommendedName>
        <fullName evidence="5">4-hydroxy-3-methylbut-2-enyl diphosphate reductase</fullName>
        <shortName evidence="5">HMBPP reductase</shortName>
        <ecNumber evidence="5">1.17.7.4</ecNumber>
    </recommendedName>
</protein>
<dbReference type="CDD" id="cd13944">
    <property type="entry name" value="lytB_ispH"/>
    <property type="match status" value="1"/>
</dbReference>
<dbReference type="InterPro" id="IPR003451">
    <property type="entry name" value="LytB/IspH"/>
</dbReference>
<feature type="binding site" evidence="5">
    <location>
        <position position="257"/>
    </location>
    <ligand>
        <name>isopentenyl diphosphate</name>
        <dbReference type="ChEBI" id="CHEBI:128769"/>
    </ligand>
</feature>
<dbReference type="GO" id="GO:0051539">
    <property type="term" value="F:4 iron, 4 sulfur cluster binding"/>
    <property type="evidence" value="ECO:0007669"/>
    <property type="project" value="UniProtKB-UniRule"/>
</dbReference>
<keyword evidence="8" id="KW-1185">Reference proteome</keyword>
<dbReference type="HAMAP" id="MF_00191">
    <property type="entry name" value="IspH"/>
    <property type="match status" value="1"/>
</dbReference>
<dbReference type="KEGG" id="pbap:Pla133_49850"/>
<proteinExistence type="inferred from homology"/>
<feature type="binding site" evidence="5">
    <location>
        <position position="299"/>
    </location>
    <ligand>
        <name>(2E)-4-hydroxy-3-methylbut-2-enyl diphosphate</name>
        <dbReference type="ChEBI" id="CHEBI:128753"/>
    </ligand>
</feature>
<evidence type="ECO:0000313" key="8">
    <source>
        <dbReference type="Proteomes" id="UP000316921"/>
    </source>
</evidence>
<feature type="binding site" evidence="5">
    <location>
        <position position="299"/>
    </location>
    <ligand>
        <name>isopentenyl diphosphate</name>
        <dbReference type="ChEBI" id="CHEBI:128769"/>
    </ligand>
</feature>
<keyword evidence="2 5" id="KW-0479">Metal-binding</keyword>
<dbReference type="PANTHER" id="PTHR30426:SF0">
    <property type="entry name" value="4-HYDROXY-3-METHYLBUT-2-ENYL DIPHOSPHATE REDUCTASE"/>
    <property type="match status" value="1"/>
</dbReference>
<organism evidence="7 8">
    <name type="scientific">Engelhardtia mirabilis</name>
    <dbReference type="NCBI Taxonomy" id="2528011"/>
    <lineage>
        <taxon>Bacteria</taxon>
        <taxon>Pseudomonadati</taxon>
        <taxon>Planctomycetota</taxon>
        <taxon>Planctomycetia</taxon>
        <taxon>Planctomycetia incertae sedis</taxon>
        <taxon>Engelhardtia</taxon>
    </lineage>
</organism>
<feature type="binding site" evidence="5">
    <location>
        <position position="255"/>
    </location>
    <ligand>
        <name>isopentenyl diphosphate</name>
        <dbReference type="ChEBI" id="CHEBI:128769"/>
    </ligand>
</feature>
<dbReference type="AlphaFoldDB" id="A0A518BSB1"/>
<feature type="binding site" evidence="5">
    <location>
        <position position="256"/>
    </location>
    <ligand>
        <name>(2E)-4-hydroxy-3-methylbut-2-enyl diphosphate</name>
        <dbReference type="ChEBI" id="CHEBI:128753"/>
    </ligand>
</feature>
<evidence type="ECO:0000256" key="3">
    <source>
        <dbReference type="ARBA" id="ARBA00023004"/>
    </source>
</evidence>
<dbReference type="Proteomes" id="UP000316921">
    <property type="component" value="Chromosome"/>
</dbReference>
<dbReference type="EMBL" id="CP036287">
    <property type="protein sequence ID" value="QDU69862.1"/>
    <property type="molecule type" value="Genomic_DNA"/>
</dbReference>
<keyword evidence="1 5" id="KW-0004">4Fe-4S</keyword>
<feature type="binding site" evidence="5">
    <location>
        <position position="108"/>
    </location>
    <ligand>
        <name>isopentenyl diphosphate</name>
        <dbReference type="ChEBI" id="CHEBI:128769"/>
    </ligand>
</feature>
<dbReference type="RefSeq" id="WP_145070163.1">
    <property type="nucleotide sequence ID" value="NZ_CP036287.1"/>
</dbReference>
<evidence type="ECO:0000256" key="2">
    <source>
        <dbReference type="ARBA" id="ARBA00022723"/>
    </source>
</evidence>
<dbReference type="Gene3D" id="3.40.50.11270">
    <property type="match status" value="1"/>
</dbReference>
<feature type="binding site" evidence="5">
    <location>
        <position position="199"/>
    </location>
    <ligand>
        <name>(2E)-4-hydroxy-3-methylbut-2-enyl diphosphate</name>
        <dbReference type="ChEBI" id="CHEBI:128753"/>
    </ligand>
</feature>
<evidence type="ECO:0000256" key="6">
    <source>
        <dbReference type="SAM" id="MobiDB-lite"/>
    </source>
</evidence>
<evidence type="ECO:0000313" key="7">
    <source>
        <dbReference type="EMBL" id="QDU69862.1"/>
    </source>
</evidence>
<comment type="cofactor">
    <cofactor evidence="5">
        <name>[4Fe-4S] cluster</name>
        <dbReference type="ChEBI" id="CHEBI:49883"/>
    </cofactor>
    <text evidence="5">Binds 1 [4Fe-4S] cluster per subunit.</text>
</comment>
<dbReference type="UniPathway" id="UPA00059">
    <property type="reaction ID" value="UER00105"/>
</dbReference>
<gene>
    <name evidence="5 7" type="primary">ispH</name>
    <name evidence="7" type="ORF">Pla133_49850</name>
</gene>
<dbReference type="Pfam" id="PF02401">
    <property type="entry name" value="LYTB"/>
    <property type="match status" value="1"/>
</dbReference>
<dbReference type="GO" id="GO:0046872">
    <property type="term" value="F:metal ion binding"/>
    <property type="evidence" value="ECO:0007669"/>
    <property type="project" value="UniProtKB-KW"/>
</dbReference>
<name>A0A518BSB1_9BACT</name>
<evidence type="ECO:0000256" key="5">
    <source>
        <dbReference type="HAMAP-Rule" id="MF_00191"/>
    </source>
</evidence>
<feature type="binding site" evidence="5">
    <location>
        <position position="108"/>
    </location>
    <ligand>
        <name>(2E)-4-hydroxy-3-methylbut-2-enyl diphosphate</name>
        <dbReference type="ChEBI" id="CHEBI:128753"/>
    </ligand>
</feature>
<feature type="binding site" evidence="5">
    <location>
        <position position="158"/>
    </location>
    <ligand>
        <name>dimethylallyl diphosphate</name>
        <dbReference type="ChEBI" id="CHEBI:57623"/>
    </ligand>
</feature>
<feature type="binding site" evidence="5">
    <location>
        <position position="108"/>
    </location>
    <ligand>
        <name>dimethylallyl diphosphate</name>
        <dbReference type="ChEBI" id="CHEBI:57623"/>
    </ligand>
</feature>
<dbReference type="UniPathway" id="UPA00056">
    <property type="reaction ID" value="UER00097"/>
</dbReference>
<comment type="similarity">
    <text evidence="5">Belongs to the IspH family.</text>
</comment>
<feature type="binding site" evidence="5">
    <location>
        <position position="257"/>
    </location>
    <ligand>
        <name>dimethylallyl diphosphate</name>
        <dbReference type="ChEBI" id="CHEBI:57623"/>
    </ligand>
</feature>
<comment type="pathway">
    <text evidence="5">Isoprenoid biosynthesis; dimethylallyl diphosphate biosynthesis; dimethylallyl diphosphate from (2E)-4-hydroxy-3-methylbutenyl diphosphate: step 1/1.</text>
</comment>
<keyword evidence="4 5" id="KW-0411">Iron-sulfur</keyword>
<feature type="binding site" evidence="5">
    <location>
        <position position="130"/>
    </location>
    <ligand>
        <name>[4Fe-4S] cluster</name>
        <dbReference type="ChEBI" id="CHEBI:49883"/>
    </ligand>
</feature>
<sequence>MSLGSKDKSNRQLANRSNREGPLTNRFESRDGSVVIDVAESAGYCWGVERAIDLAVESAGDTSRPTVTHGELIHNSYTVDKLRQEYDITHVSNHSEAPDGSALVIRAHGVPPAVKREAAAQGLTVIDGTCPLVDIIHRKAVQLVKEGYEVFVIGQASHPEIIGILASVEEAGGKGTVLETDEDVANVPPLKKAGIVIQSTLIAEKAGKIAAQLVPKSREVKVVNTICHVTTERQEEADHLAATADVILVVGSQHSSNSRKLKEVCGKDGAPTYQIEGLADLDMGWFVGKRHVGIHAGASTPREIIEQIVAHLQEHLVQGAA</sequence>
<feature type="compositionally biased region" description="Basic and acidic residues" evidence="6">
    <location>
        <begin position="1"/>
        <end position="10"/>
    </location>
</feature>
<feature type="binding site" evidence="5">
    <location>
        <position position="256"/>
    </location>
    <ligand>
        <name>isopentenyl diphosphate</name>
        <dbReference type="ChEBI" id="CHEBI:128769"/>
    </ligand>
</feature>
<feature type="binding site" evidence="5">
    <location>
        <position position="257"/>
    </location>
    <ligand>
        <name>(2E)-4-hydroxy-3-methylbut-2-enyl diphosphate</name>
        <dbReference type="ChEBI" id="CHEBI:128753"/>
    </ligand>
</feature>
<dbReference type="EC" id="1.17.7.4" evidence="5"/>
<feature type="binding site" evidence="5">
    <location>
        <position position="158"/>
    </location>
    <ligand>
        <name>(2E)-4-hydroxy-3-methylbut-2-enyl diphosphate</name>
        <dbReference type="ChEBI" id="CHEBI:128753"/>
    </ligand>
</feature>
<evidence type="ECO:0000256" key="1">
    <source>
        <dbReference type="ARBA" id="ARBA00022485"/>
    </source>
</evidence>
<dbReference type="GO" id="GO:0016114">
    <property type="term" value="P:terpenoid biosynthetic process"/>
    <property type="evidence" value="ECO:0007669"/>
    <property type="project" value="UniProtKB-UniRule"/>
</dbReference>
<keyword evidence="5 7" id="KW-0560">Oxidoreductase</keyword>
<feature type="binding site" evidence="5">
    <location>
        <position position="256"/>
    </location>
    <ligand>
        <name>dimethylallyl diphosphate</name>
        <dbReference type="ChEBI" id="CHEBI:57623"/>
    </ligand>
</feature>
<comment type="catalytic activity">
    <reaction evidence="5">
        <text>dimethylallyl diphosphate + 2 oxidized [2Fe-2S]-[ferredoxin] + H2O = (2E)-4-hydroxy-3-methylbut-2-enyl diphosphate + 2 reduced [2Fe-2S]-[ferredoxin] + 2 H(+)</text>
        <dbReference type="Rhea" id="RHEA:24825"/>
        <dbReference type="Rhea" id="RHEA-COMP:10000"/>
        <dbReference type="Rhea" id="RHEA-COMP:10001"/>
        <dbReference type="ChEBI" id="CHEBI:15377"/>
        <dbReference type="ChEBI" id="CHEBI:15378"/>
        <dbReference type="ChEBI" id="CHEBI:33737"/>
        <dbReference type="ChEBI" id="CHEBI:33738"/>
        <dbReference type="ChEBI" id="CHEBI:57623"/>
        <dbReference type="ChEBI" id="CHEBI:128753"/>
        <dbReference type="EC" id="1.17.7.4"/>
    </reaction>
</comment>
<comment type="catalytic activity">
    <reaction evidence="5">
        <text>isopentenyl diphosphate + 2 oxidized [2Fe-2S]-[ferredoxin] + H2O = (2E)-4-hydroxy-3-methylbut-2-enyl diphosphate + 2 reduced [2Fe-2S]-[ferredoxin] + 2 H(+)</text>
        <dbReference type="Rhea" id="RHEA:24488"/>
        <dbReference type="Rhea" id="RHEA-COMP:10000"/>
        <dbReference type="Rhea" id="RHEA-COMP:10001"/>
        <dbReference type="ChEBI" id="CHEBI:15377"/>
        <dbReference type="ChEBI" id="CHEBI:15378"/>
        <dbReference type="ChEBI" id="CHEBI:33737"/>
        <dbReference type="ChEBI" id="CHEBI:33738"/>
        <dbReference type="ChEBI" id="CHEBI:128753"/>
        <dbReference type="ChEBI" id="CHEBI:128769"/>
        <dbReference type="EC" id="1.17.7.4"/>
    </reaction>
</comment>
<comment type="pathway">
    <text evidence="5">Isoprenoid biosynthesis; isopentenyl diphosphate biosynthesis via DXP pathway; isopentenyl diphosphate from 1-deoxy-D-xylulose 5-phosphate: step 6/6.</text>
</comment>
<keyword evidence="5" id="KW-0414">Isoprene biosynthesis</keyword>
<feature type="binding site" evidence="5">
    <location>
        <position position="74"/>
    </location>
    <ligand>
        <name>dimethylallyl diphosphate</name>
        <dbReference type="ChEBI" id="CHEBI:57623"/>
    </ligand>
</feature>
<dbReference type="GO" id="GO:0050992">
    <property type="term" value="P:dimethylallyl diphosphate biosynthetic process"/>
    <property type="evidence" value="ECO:0007669"/>
    <property type="project" value="UniProtKB-UniRule"/>
</dbReference>
<reference evidence="7 8" key="1">
    <citation type="submission" date="2019-02" db="EMBL/GenBank/DDBJ databases">
        <title>Deep-cultivation of Planctomycetes and their phenomic and genomic characterization uncovers novel biology.</title>
        <authorList>
            <person name="Wiegand S."/>
            <person name="Jogler M."/>
            <person name="Boedeker C."/>
            <person name="Pinto D."/>
            <person name="Vollmers J."/>
            <person name="Rivas-Marin E."/>
            <person name="Kohn T."/>
            <person name="Peeters S.H."/>
            <person name="Heuer A."/>
            <person name="Rast P."/>
            <person name="Oberbeckmann S."/>
            <person name="Bunk B."/>
            <person name="Jeske O."/>
            <person name="Meyerdierks A."/>
            <person name="Storesund J.E."/>
            <person name="Kallscheuer N."/>
            <person name="Luecker S."/>
            <person name="Lage O.M."/>
            <person name="Pohl T."/>
            <person name="Merkel B.J."/>
            <person name="Hornburger P."/>
            <person name="Mueller R.-W."/>
            <person name="Bruemmer F."/>
            <person name="Labrenz M."/>
            <person name="Spormann A.M."/>
            <person name="Op den Camp H."/>
            <person name="Overmann J."/>
            <person name="Amann R."/>
            <person name="Jetten M.S.M."/>
            <person name="Mascher T."/>
            <person name="Medema M.H."/>
            <person name="Devos D.P."/>
            <person name="Kaster A.-K."/>
            <person name="Ovreas L."/>
            <person name="Rohde M."/>
            <person name="Galperin M.Y."/>
            <person name="Jogler C."/>
        </authorList>
    </citation>
    <scope>NUCLEOTIDE SEQUENCE [LARGE SCALE GENOMIC DNA]</scope>
    <source>
        <strain evidence="7 8">Pla133</strain>
    </source>
</reference>
<feature type="binding site" evidence="5">
    <location>
        <position position="227"/>
    </location>
    <ligand>
        <name>[4Fe-4S] cluster</name>
        <dbReference type="ChEBI" id="CHEBI:49883"/>
    </ligand>
</feature>
<feature type="active site" description="Proton donor" evidence="5">
    <location>
        <position position="160"/>
    </location>
</feature>
<dbReference type="GO" id="GO:0019288">
    <property type="term" value="P:isopentenyl diphosphate biosynthetic process, methylerythritol 4-phosphate pathway"/>
    <property type="evidence" value="ECO:0007669"/>
    <property type="project" value="UniProtKB-UniRule"/>
</dbReference>
<dbReference type="Gene3D" id="3.40.1010.20">
    <property type="entry name" value="4-hydroxy-3-methylbut-2-enyl diphosphate reductase, catalytic domain"/>
    <property type="match status" value="2"/>
</dbReference>
<feature type="binding site" evidence="5">
    <location>
        <position position="299"/>
    </location>
    <ligand>
        <name>dimethylallyl diphosphate</name>
        <dbReference type="ChEBI" id="CHEBI:57623"/>
    </ligand>
</feature>
<evidence type="ECO:0000256" key="4">
    <source>
        <dbReference type="ARBA" id="ARBA00023014"/>
    </source>
</evidence>
<dbReference type="GO" id="GO:0051745">
    <property type="term" value="F:4-hydroxy-3-methylbut-2-enyl diphosphate reductase activity"/>
    <property type="evidence" value="ECO:0007669"/>
    <property type="project" value="UniProtKB-UniRule"/>
</dbReference>
<feature type="region of interest" description="Disordered" evidence="6">
    <location>
        <begin position="1"/>
        <end position="26"/>
    </location>
</feature>
<feature type="binding site" evidence="5">
    <location>
        <position position="45"/>
    </location>
    <ligand>
        <name>[4Fe-4S] cluster</name>
        <dbReference type="ChEBI" id="CHEBI:49883"/>
    </ligand>
</feature>
<comment type="function">
    <text evidence="5">Catalyzes the conversion of 1-hydroxy-2-methyl-2-(E)-butenyl 4-diphosphate (HMBPP) into a mixture of isopentenyl diphosphate (IPP) and dimethylallyl diphosphate (DMAPP). Acts in the terminal step of the DOXP/MEP pathway for isoprenoid precursor biosynthesis.</text>
</comment>
<feature type="binding site" evidence="5">
    <location>
        <position position="255"/>
    </location>
    <ligand>
        <name>dimethylallyl diphosphate</name>
        <dbReference type="ChEBI" id="CHEBI:57623"/>
    </ligand>
</feature>